<dbReference type="CDD" id="cd05246">
    <property type="entry name" value="dTDP_GD_SDR_e"/>
    <property type="match status" value="1"/>
</dbReference>
<keyword evidence="6" id="KW-0520">NAD</keyword>
<dbReference type="RefSeq" id="WP_006289588.1">
    <property type="nucleotide sequence ID" value="NZ_AP012333.1"/>
</dbReference>
<dbReference type="InterPro" id="IPR036291">
    <property type="entry name" value="NAD(P)-bd_dom_sf"/>
</dbReference>
<comment type="cofactor">
    <cofactor evidence="2 8">
        <name>NAD(+)</name>
        <dbReference type="ChEBI" id="CHEBI:57540"/>
    </cofactor>
</comment>
<gene>
    <name evidence="10" type="primary">rfbB</name>
    <name evidence="10" type="ORF">HMPREF0620_1434</name>
</gene>
<dbReference type="EC" id="4.2.1.46" evidence="4 8"/>
<comment type="caution">
    <text evidence="10">The sequence shown here is derived from an EMBL/GenBank/DDBJ whole genome shotgun (WGS) entry which is preliminary data.</text>
</comment>
<evidence type="ECO:0000256" key="2">
    <source>
        <dbReference type="ARBA" id="ARBA00001911"/>
    </source>
</evidence>
<dbReference type="GO" id="GO:0008460">
    <property type="term" value="F:dTDP-glucose 4,6-dehydratase activity"/>
    <property type="evidence" value="ECO:0007669"/>
    <property type="project" value="UniProtKB-EC"/>
</dbReference>
<dbReference type="GO" id="GO:0009225">
    <property type="term" value="P:nucleotide-sugar metabolic process"/>
    <property type="evidence" value="ECO:0007669"/>
    <property type="project" value="InterPro"/>
</dbReference>
<dbReference type="AlphaFoldDB" id="E6K1W1"/>
<evidence type="ECO:0000256" key="5">
    <source>
        <dbReference type="ARBA" id="ARBA00016977"/>
    </source>
</evidence>
<evidence type="ECO:0000313" key="10">
    <source>
        <dbReference type="EMBL" id="EFT82749.1"/>
    </source>
</evidence>
<evidence type="ECO:0000256" key="6">
    <source>
        <dbReference type="ARBA" id="ARBA00023027"/>
    </source>
</evidence>
<accession>E6K1W1</accession>
<protein>
    <recommendedName>
        <fullName evidence="5 8">dTDP-glucose 4,6-dehydratase</fullName>
        <ecNumber evidence="4 8">4.2.1.46</ecNumber>
    </recommendedName>
</protein>
<dbReference type="EMBL" id="AEON01000002">
    <property type="protein sequence ID" value="EFT82749.1"/>
    <property type="molecule type" value="Genomic_DNA"/>
</dbReference>
<evidence type="ECO:0000313" key="11">
    <source>
        <dbReference type="Proteomes" id="UP000004946"/>
    </source>
</evidence>
<proteinExistence type="inferred from homology"/>
<dbReference type="HOGENOM" id="CLU_007383_1_14_11"/>
<comment type="catalytic activity">
    <reaction evidence="1 8">
        <text>dTDP-alpha-D-glucose = dTDP-4-dehydro-6-deoxy-alpha-D-glucose + H2O</text>
        <dbReference type="Rhea" id="RHEA:17221"/>
        <dbReference type="ChEBI" id="CHEBI:15377"/>
        <dbReference type="ChEBI" id="CHEBI:57477"/>
        <dbReference type="ChEBI" id="CHEBI:57649"/>
        <dbReference type="EC" id="4.2.1.46"/>
    </reaction>
</comment>
<dbReference type="Proteomes" id="UP000004946">
    <property type="component" value="Chromosome"/>
</dbReference>
<evidence type="ECO:0000256" key="7">
    <source>
        <dbReference type="ARBA" id="ARBA00023239"/>
    </source>
</evidence>
<dbReference type="Pfam" id="PF16363">
    <property type="entry name" value="GDP_Man_Dehyd"/>
    <property type="match status" value="1"/>
</dbReference>
<feature type="domain" description="NAD(P)-binding" evidence="9">
    <location>
        <begin position="41"/>
        <end position="356"/>
    </location>
</feature>
<evidence type="ECO:0000256" key="4">
    <source>
        <dbReference type="ARBA" id="ARBA00011990"/>
    </source>
</evidence>
<dbReference type="SUPFAM" id="SSF51735">
    <property type="entry name" value="NAD(P)-binding Rossmann-fold domains"/>
    <property type="match status" value="1"/>
</dbReference>
<name>E6K1W1_PARDN</name>
<organism evidence="10 11">
    <name type="scientific">Parascardovia denticolens DSM 10105 = JCM 12538</name>
    <dbReference type="NCBI Taxonomy" id="864564"/>
    <lineage>
        <taxon>Bacteria</taxon>
        <taxon>Bacillati</taxon>
        <taxon>Actinomycetota</taxon>
        <taxon>Actinomycetes</taxon>
        <taxon>Bifidobacteriales</taxon>
        <taxon>Bifidobacteriaceae</taxon>
        <taxon>Parascardovia</taxon>
    </lineage>
</organism>
<dbReference type="Gene3D" id="3.40.50.720">
    <property type="entry name" value="NAD(P)-binding Rossmann-like Domain"/>
    <property type="match status" value="1"/>
</dbReference>
<dbReference type="NCBIfam" id="TIGR01181">
    <property type="entry name" value="dTDP_gluc_dehyt"/>
    <property type="match status" value="1"/>
</dbReference>
<sequence length="401" mass="45071">MAGRQGDSGVFDFTNPEARPLRVPVSLPDLESDQPRYRKILVTGGVGFIGSNFVRYTARRYPQVRITVLDALTYAGNLANLEGLLPSGRNASERDGCAQDDSGHDTSDQDASCLTFVHGDIRDRELLENLVPGHEAIVHFAAESHNDRAIADPEPFISTNVVGTYRLLEAARVNKIRFHHISTDEVYGDLPLDSREKFSEVSPYRPSSPYSASKAASDQLVMAWQRTYGLEATISNCSNNYGPYQHVEKFIPRQITSILEGIPLQIYGDGSAVRDWISVEDQCSAIWAILNRGRSGQTYVISADGERSNLRIMDMIQALMGDHTPRVSVPDRPGADRRYALDSTKIRTELGWRPRHADLEAGLKTTIAWYESHRSWWKAQKEETERAYAAQFEARRKQEKR</sequence>
<dbReference type="PANTHER" id="PTHR43000">
    <property type="entry name" value="DTDP-D-GLUCOSE 4,6-DEHYDRATASE-RELATED"/>
    <property type="match status" value="1"/>
</dbReference>
<dbReference type="InterPro" id="IPR005888">
    <property type="entry name" value="dTDP_Gluc_deHydtase"/>
</dbReference>
<evidence type="ECO:0000259" key="9">
    <source>
        <dbReference type="Pfam" id="PF16363"/>
    </source>
</evidence>
<dbReference type="KEGG" id="pdo:PSDT_0241"/>
<evidence type="ECO:0000256" key="3">
    <source>
        <dbReference type="ARBA" id="ARBA00008178"/>
    </source>
</evidence>
<evidence type="ECO:0000256" key="8">
    <source>
        <dbReference type="RuleBase" id="RU004473"/>
    </source>
</evidence>
<comment type="similarity">
    <text evidence="3 8">Belongs to the NAD(P)-dependent epimerase/dehydratase family. dTDP-glucose dehydratase subfamily.</text>
</comment>
<dbReference type="InterPro" id="IPR016040">
    <property type="entry name" value="NAD(P)-bd_dom"/>
</dbReference>
<evidence type="ECO:0000256" key="1">
    <source>
        <dbReference type="ARBA" id="ARBA00001539"/>
    </source>
</evidence>
<dbReference type="Gene3D" id="3.90.25.10">
    <property type="entry name" value="UDP-galactose 4-epimerase, domain 1"/>
    <property type="match status" value="1"/>
</dbReference>
<dbReference type="eggNOG" id="COG1088">
    <property type="taxonomic scope" value="Bacteria"/>
</dbReference>
<dbReference type="PATRIC" id="fig|864564.6.peg.267"/>
<reference evidence="10 11" key="1">
    <citation type="submission" date="2010-12" db="EMBL/GenBank/DDBJ databases">
        <authorList>
            <person name="Muzny D."/>
            <person name="Qin X."/>
            <person name="Buhay C."/>
            <person name="Dugan-Rocha S."/>
            <person name="Ding Y."/>
            <person name="Chen G."/>
            <person name="Hawes A."/>
            <person name="Holder M."/>
            <person name="Jhangiani S."/>
            <person name="Johnson A."/>
            <person name="Khan Z."/>
            <person name="Li Z."/>
            <person name="Liu W."/>
            <person name="Liu X."/>
            <person name="Perez L."/>
            <person name="Shen H."/>
            <person name="Wang Q."/>
            <person name="Watt J."/>
            <person name="Xi L."/>
            <person name="Xin Y."/>
            <person name="Zhou J."/>
            <person name="Deng J."/>
            <person name="Jiang H."/>
            <person name="Liu Y."/>
            <person name="Qu J."/>
            <person name="Song X.-Z."/>
            <person name="Zhang L."/>
            <person name="Villasana D."/>
            <person name="Johnson A."/>
            <person name="Liu J."/>
            <person name="Liyanage D."/>
            <person name="Lorensuhewa L."/>
            <person name="Robinson T."/>
            <person name="Song A."/>
            <person name="Song B.-B."/>
            <person name="Dinh H."/>
            <person name="Thornton R."/>
            <person name="Coyle M."/>
            <person name="Francisco L."/>
            <person name="Jackson L."/>
            <person name="Javaid M."/>
            <person name="Korchina V."/>
            <person name="Kovar C."/>
            <person name="Mata R."/>
            <person name="Mathew T."/>
            <person name="Ngo R."/>
            <person name="Nguyen L."/>
            <person name="Nguyen N."/>
            <person name="Okwuonu G."/>
            <person name="Ongeri F."/>
            <person name="Pham C."/>
            <person name="Simmons D."/>
            <person name="Wilczek-Boney K."/>
            <person name="Hale W."/>
            <person name="Jakkamsetti A."/>
            <person name="Pham P."/>
            <person name="Ruth R."/>
            <person name="San Lucas F."/>
            <person name="Warren J."/>
            <person name="Zhang J."/>
            <person name="Zhao Z."/>
            <person name="Zhou C."/>
            <person name="Zhu D."/>
            <person name="Lee S."/>
            <person name="Bess C."/>
            <person name="Blankenburg K."/>
            <person name="Forbes L."/>
            <person name="Fu Q."/>
            <person name="Gubbala S."/>
            <person name="Hirani K."/>
            <person name="Jayaseelan J.C."/>
            <person name="Lara F."/>
            <person name="Munidasa M."/>
            <person name="Palculict T."/>
            <person name="Patil S."/>
            <person name="Pu L.-L."/>
            <person name="Saada N."/>
            <person name="Tang L."/>
            <person name="Weissenberger G."/>
            <person name="Zhu Y."/>
            <person name="Hemphill L."/>
            <person name="Shang Y."/>
            <person name="Youmans B."/>
            <person name="Ayvaz T."/>
            <person name="Ross M."/>
            <person name="Santibanez J."/>
            <person name="Aqrawi P."/>
            <person name="Gross S."/>
            <person name="Joshi V."/>
            <person name="Fowler G."/>
            <person name="Nazareth L."/>
            <person name="Reid J."/>
            <person name="Worley K."/>
            <person name="Petrosino J."/>
            <person name="Highlander S."/>
            <person name="Gibbs R."/>
        </authorList>
    </citation>
    <scope>NUCLEOTIDE SEQUENCE [LARGE SCALE GENOMIC DNA]</scope>
    <source>
        <strain evidence="10 11">DSM 10105</strain>
    </source>
</reference>
<keyword evidence="7 8" id="KW-0456">Lyase</keyword>
<keyword evidence="11" id="KW-1185">Reference proteome</keyword>